<reference evidence="3 4" key="1">
    <citation type="submission" date="2023-06" db="EMBL/GenBank/DDBJ databases">
        <authorList>
            <person name="Yushchuk O."/>
            <person name="Binda E."/>
            <person name="Ruckert-Reed C."/>
            <person name="Fedorenko V."/>
            <person name="Kalinowski J."/>
            <person name="Marinelli F."/>
        </authorList>
    </citation>
    <scope>NUCLEOTIDE SEQUENCE [LARGE SCALE GENOMIC DNA]</scope>
    <source>
        <strain evidence="3 4">NRRL 3884</strain>
    </source>
</reference>
<accession>A0ABY8WTE6</accession>
<evidence type="ECO:0000313" key="4">
    <source>
        <dbReference type="Proteomes" id="UP001240150"/>
    </source>
</evidence>
<dbReference type="Proteomes" id="UP001240150">
    <property type="component" value="Chromosome"/>
</dbReference>
<keyword evidence="4" id="KW-1185">Reference proteome</keyword>
<dbReference type="Gene3D" id="1.20.120.520">
    <property type="entry name" value="nmb1532 protein domain like"/>
    <property type="match status" value="1"/>
</dbReference>
<dbReference type="InterPro" id="IPR018720">
    <property type="entry name" value="DUF2249"/>
</dbReference>
<feature type="domain" description="Hemerythrin-like" evidence="1">
    <location>
        <begin position="9"/>
        <end position="133"/>
    </location>
</feature>
<protein>
    <submittedName>
        <fullName evidence="3">DUF2249 domain-containing protein</fullName>
    </submittedName>
</protein>
<dbReference type="Pfam" id="PF10006">
    <property type="entry name" value="DUF2249"/>
    <property type="match status" value="1"/>
</dbReference>
<gene>
    <name evidence="3" type="ORF">ACTOB_003850</name>
</gene>
<evidence type="ECO:0000313" key="3">
    <source>
        <dbReference type="EMBL" id="WIN00161.1"/>
    </source>
</evidence>
<evidence type="ECO:0000259" key="1">
    <source>
        <dbReference type="Pfam" id="PF01814"/>
    </source>
</evidence>
<organism evidence="3 4">
    <name type="scientific">Actinoplanes oblitus</name>
    <dbReference type="NCBI Taxonomy" id="3040509"/>
    <lineage>
        <taxon>Bacteria</taxon>
        <taxon>Bacillati</taxon>
        <taxon>Actinomycetota</taxon>
        <taxon>Actinomycetes</taxon>
        <taxon>Micromonosporales</taxon>
        <taxon>Micromonosporaceae</taxon>
        <taxon>Actinoplanes</taxon>
    </lineage>
</organism>
<dbReference type="RefSeq" id="WP_284921647.1">
    <property type="nucleotide sequence ID" value="NZ_CP126980.1"/>
</dbReference>
<dbReference type="EMBL" id="CP126980">
    <property type="protein sequence ID" value="WIN00161.1"/>
    <property type="molecule type" value="Genomic_DNA"/>
</dbReference>
<name>A0ABY8WTE6_9ACTN</name>
<proteinExistence type="predicted"/>
<dbReference type="InterPro" id="IPR012312">
    <property type="entry name" value="Hemerythrin-like"/>
</dbReference>
<dbReference type="Pfam" id="PF01814">
    <property type="entry name" value="Hemerythrin"/>
    <property type="match status" value="1"/>
</dbReference>
<evidence type="ECO:0000259" key="2">
    <source>
        <dbReference type="Pfam" id="PF10006"/>
    </source>
</evidence>
<feature type="domain" description="DUF2249" evidence="2">
    <location>
        <begin position="190"/>
        <end position="258"/>
    </location>
</feature>
<sequence>MSQSDRAAAAIVNHHEQLATALTELIAKLMESAETGRPDAARQARDELVSWVHTELLPHAYAEEKELYPAAARLPRASLLVQGMLAEHQAIAELVTELETTPSPIAAAAAARALRAVFEVHLAKENDLIVPALVKADGVDLADLLGTMHDLLRDQPEATGGCGSGGCGCGGEVSGTVAEPAAVLSIDRRIDVRQLPHAERHASVLAALDAVPDDGALVLIAPHAPLPLLSQIDQRYDGRFTTEWLQDGPDVWQVRLHRSAGIATLAGAGAES</sequence>